<proteinExistence type="predicted"/>
<keyword evidence="2" id="KW-1185">Reference proteome</keyword>
<dbReference type="EMBL" id="QXDL01000060">
    <property type="protein sequence ID" value="RIH85339.1"/>
    <property type="molecule type" value="Genomic_DNA"/>
</dbReference>
<gene>
    <name evidence="1" type="ORF">Mterra_01742</name>
</gene>
<evidence type="ECO:0000313" key="2">
    <source>
        <dbReference type="Proteomes" id="UP000265715"/>
    </source>
</evidence>
<dbReference type="OrthoDB" id="9919841at2"/>
<evidence type="ECO:0000313" key="1">
    <source>
        <dbReference type="EMBL" id="RIH85339.1"/>
    </source>
</evidence>
<organism evidence="1 2">
    <name type="scientific">Calidithermus terrae</name>
    <dbReference type="NCBI Taxonomy" id="1408545"/>
    <lineage>
        <taxon>Bacteria</taxon>
        <taxon>Thermotogati</taxon>
        <taxon>Deinococcota</taxon>
        <taxon>Deinococci</taxon>
        <taxon>Thermales</taxon>
        <taxon>Thermaceae</taxon>
        <taxon>Calidithermus</taxon>
    </lineage>
</organism>
<comment type="caution">
    <text evidence="1">The sequence shown here is derived from an EMBL/GenBank/DDBJ whole genome shotgun (WGS) entry which is preliminary data.</text>
</comment>
<dbReference type="Proteomes" id="UP000265715">
    <property type="component" value="Unassembled WGS sequence"/>
</dbReference>
<name>A0A399EQM3_9DEIN</name>
<reference evidence="1 2" key="1">
    <citation type="submission" date="2018-08" db="EMBL/GenBank/DDBJ databases">
        <title>Meiothermus terrae DSM 26712 genome sequencing project.</title>
        <authorList>
            <person name="Da Costa M.S."/>
            <person name="Albuquerque L."/>
            <person name="Raposo P."/>
            <person name="Froufe H.J.C."/>
            <person name="Barroso C.S."/>
            <person name="Egas C."/>
        </authorList>
    </citation>
    <scope>NUCLEOTIDE SEQUENCE [LARGE SCALE GENOMIC DNA]</scope>
    <source>
        <strain evidence="1 2">DSM 26712</strain>
    </source>
</reference>
<dbReference type="AlphaFoldDB" id="A0A399EQM3"/>
<accession>A0A399EQM3</accession>
<protein>
    <submittedName>
        <fullName evidence="1">Uncharacterized protein</fullName>
    </submittedName>
</protein>
<sequence length="62" mass="7185">MKEPVPQEVCLRLRIRPETAEQPWHATLEDREGSGRVEFDSPLELARHLAQVGRLEPRGKLR</sequence>